<comment type="caution">
    <text evidence="2">The sequence shown here is derived from an EMBL/GenBank/DDBJ whole genome shotgun (WGS) entry which is preliminary data.</text>
</comment>
<dbReference type="Pfam" id="PF21814">
    <property type="entry name" value="DUF6883"/>
    <property type="match status" value="1"/>
</dbReference>
<feature type="domain" description="DUF6883" evidence="1">
    <location>
        <begin position="13"/>
        <end position="106"/>
    </location>
</feature>
<proteinExistence type="predicted"/>
<dbReference type="InterPro" id="IPR049250">
    <property type="entry name" value="DUF6883"/>
</dbReference>
<dbReference type="Proteomes" id="UP000631421">
    <property type="component" value="Unassembled WGS sequence"/>
</dbReference>
<reference evidence="2" key="2">
    <citation type="submission" date="2020-08" db="EMBL/GenBank/DDBJ databases">
        <authorList>
            <person name="Chen M."/>
            <person name="Teng W."/>
            <person name="Zhao L."/>
            <person name="Hu C."/>
            <person name="Zhou Y."/>
            <person name="Han B."/>
            <person name="Song L."/>
            <person name="Shu W."/>
        </authorList>
    </citation>
    <scope>NUCLEOTIDE SEQUENCE</scope>
    <source>
        <strain evidence="2">FACHB-1277</strain>
    </source>
</reference>
<evidence type="ECO:0000313" key="2">
    <source>
        <dbReference type="EMBL" id="MBD2152357.1"/>
    </source>
</evidence>
<gene>
    <name evidence="2" type="ORF">H6F44_19875</name>
</gene>
<dbReference type="AlphaFoldDB" id="A0A926UW80"/>
<organism evidence="2 3">
    <name type="scientific">Pseudanabaena cinerea FACHB-1277</name>
    <dbReference type="NCBI Taxonomy" id="2949581"/>
    <lineage>
        <taxon>Bacteria</taxon>
        <taxon>Bacillati</taxon>
        <taxon>Cyanobacteriota</taxon>
        <taxon>Cyanophyceae</taxon>
        <taxon>Pseudanabaenales</taxon>
        <taxon>Pseudanabaenaceae</taxon>
        <taxon>Pseudanabaena</taxon>
        <taxon>Pseudanabaena cinerea</taxon>
    </lineage>
</organism>
<sequence>MIDRLEFPLAKAQYLLSYSGEQGKGGDKSQFWQNIMGYDSAESIRDTILQKVTPQDLVFQRQDTYGDRYTAIVSLTDQREQSREILTAWIVLKGENIARFVTAVPQRSRRQKHE</sequence>
<keyword evidence="3" id="KW-1185">Reference proteome</keyword>
<evidence type="ECO:0000259" key="1">
    <source>
        <dbReference type="Pfam" id="PF21814"/>
    </source>
</evidence>
<reference evidence="2" key="1">
    <citation type="journal article" date="2015" name="ISME J.">
        <title>Draft Genome Sequence of Streptomyces incarnatus NRRL8089, which Produces the Nucleoside Antibiotic Sinefungin.</title>
        <authorList>
            <person name="Oshima K."/>
            <person name="Hattori M."/>
            <person name="Shimizu H."/>
            <person name="Fukuda K."/>
            <person name="Nemoto M."/>
            <person name="Inagaki K."/>
            <person name="Tamura T."/>
        </authorList>
    </citation>
    <scope>NUCLEOTIDE SEQUENCE</scope>
    <source>
        <strain evidence="2">FACHB-1277</strain>
    </source>
</reference>
<evidence type="ECO:0000313" key="3">
    <source>
        <dbReference type="Proteomes" id="UP000631421"/>
    </source>
</evidence>
<name>A0A926UW80_9CYAN</name>
<dbReference type="EMBL" id="JACJPY010000099">
    <property type="protein sequence ID" value="MBD2152357.1"/>
    <property type="molecule type" value="Genomic_DNA"/>
</dbReference>
<dbReference type="RefSeq" id="WP_190352795.1">
    <property type="nucleotide sequence ID" value="NZ_JACJPY010000099.1"/>
</dbReference>
<protein>
    <recommendedName>
        <fullName evidence="1">DUF6883 domain-containing protein</fullName>
    </recommendedName>
</protein>
<accession>A0A926UW80</accession>